<dbReference type="EMBL" id="CP019791">
    <property type="protein sequence ID" value="AQT68350.1"/>
    <property type="molecule type" value="Genomic_DNA"/>
</dbReference>
<dbReference type="NCBIfam" id="TIGR00086">
    <property type="entry name" value="smpB"/>
    <property type="match status" value="1"/>
</dbReference>
<evidence type="ECO:0000256" key="2">
    <source>
        <dbReference type="ARBA" id="ARBA00022884"/>
    </source>
</evidence>
<protein>
    <recommendedName>
        <fullName evidence="3">SsrA-binding protein</fullName>
    </recommendedName>
    <alternativeName>
        <fullName evidence="3">Small protein B</fullName>
    </alternativeName>
</protein>
<keyword evidence="2 3" id="KW-0694">RNA-binding</keyword>
<comment type="similarity">
    <text evidence="3">Belongs to the SmpB family.</text>
</comment>
<dbReference type="CDD" id="cd09294">
    <property type="entry name" value="SmpB"/>
    <property type="match status" value="1"/>
</dbReference>
<dbReference type="KEGG" id="alus:STSP2_01510"/>
<evidence type="ECO:0000313" key="5">
    <source>
        <dbReference type="EMBL" id="AQT68350.1"/>
    </source>
</evidence>
<feature type="region of interest" description="Disordered" evidence="4">
    <location>
        <begin position="151"/>
        <end position="171"/>
    </location>
</feature>
<dbReference type="PANTHER" id="PTHR30308">
    <property type="entry name" value="TMRNA-BINDING COMPONENT OF TRANS-TRANSLATION TAGGING COMPLEX"/>
    <property type="match status" value="1"/>
</dbReference>
<dbReference type="GO" id="GO:0070929">
    <property type="term" value="P:trans-translation"/>
    <property type="evidence" value="ECO:0007669"/>
    <property type="project" value="UniProtKB-UniRule"/>
</dbReference>
<dbReference type="InterPro" id="IPR020081">
    <property type="entry name" value="SsrA-bd_prot_CS"/>
</dbReference>
<evidence type="ECO:0000313" key="6">
    <source>
        <dbReference type="Proteomes" id="UP000189674"/>
    </source>
</evidence>
<dbReference type="NCBIfam" id="NF003843">
    <property type="entry name" value="PRK05422.1"/>
    <property type="match status" value="1"/>
</dbReference>
<dbReference type="InterPro" id="IPR000037">
    <property type="entry name" value="SsrA-bd_prot"/>
</dbReference>
<accession>A0A1U9NLA6</accession>
<dbReference type="Pfam" id="PF01668">
    <property type="entry name" value="SmpB"/>
    <property type="match status" value="1"/>
</dbReference>
<dbReference type="GO" id="GO:0003723">
    <property type="term" value="F:RNA binding"/>
    <property type="evidence" value="ECO:0007669"/>
    <property type="project" value="UniProtKB-UniRule"/>
</dbReference>
<evidence type="ECO:0000256" key="1">
    <source>
        <dbReference type="ARBA" id="ARBA00022490"/>
    </source>
</evidence>
<evidence type="ECO:0000256" key="4">
    <source>
        <dbReference type="SAM" id="MobiDB-lite"/>
    </source>
</evidence>
<dbReference type="HAMAP" id="MF_00023">
    <property type="entry name" value="SmpB"/>
    <property type="match status" value="1"/>
</dbReference>
<dbReference type="PANTHER" id="PTHR30308:SF2">
    <property type="entry name" value="SSRA-BINDING PROTEIN"/>
    <property type="match status" value="1"/>
</dbReference>
<dbReference type="SUPFAM" id="SSF74982">
    <property type="entry name" value="Small protein B (SmpB)"/>
    <property type="match status" value="1"/>
</dbReference>
<dbReference type="STRING" id="1936003.STSP2_01510"/>
<organism evidence="5 6">
    <name type="scientific">Anaerohalosphaera lusitana</name>
    <dbReference type="NCBI Taxonomy" id="1936003"/>
    <lineage>
        <taxon>Bacteria</taxon>
        <taxon>Pseudomonadati</taxon>
        <taxon>Planctomycetota</taxon>
        <taxon>Phycisphaerae</taxon>
        <taxon>Sedimentisphaerales</taxon>
        <taxon>Anaerohalosphaeraceae</taxon>
        <taxon>Anaerohalosphaera</taxon>
    </lineage>
</organism>
<dbReference type="InterPro" id="IPR023620">
    <property type="entry name" value="SmpB"/>
</dbReference>
<comment type="subcellular location">
    <subcellularLocation>
        <location evidence="3">Cytoplasm</location>
    </subcellularLocation>
    <text evidence="3">The tmRNA-SmpB complex associates with stalled 70S ribosomes.</text>
</comment>
<sequence length="171" mass="20036">MQNARLVFIIGRMSKKSKKQQKSGPVNVKNKKAYRDYELIEKVEAGIELVGTEVKSLRQGQADLDGSYARVENDQCWLVGAQIAQYAEASYNNHDPLRQRRLLLHKRQILKIKTKLQQRGFTLVPLRFYFNDRGYAKVELALAKGKRKYDKRDKLQKEQQKRDIARSLKHY</sequence>
<keyword evidence="6" id="KW-1185">Reference proteome</keyword>
<dbReference type="GO" id="GO:0005829">
    <property type="term" value="C:cytosol"/>
    <property type="evidence" value="ECO:0007669"/>
    <property type="project" value="TreeGrafter"/>
</dbReference>
<comment type="function">
    <text evidence="3">Required for rescue of stalled ribosomes mediated by trans-translation. Binds to transfer-messenger RNA (tmRNA), required for stable association of tmRNA with ribosomes. tmRNA and SmpB together mimic tRNA shape, replacing the anticodon stem-loop with SmpB. tmRNA is encoded by the ssrA gene; the 2 termini fold to resemble tRNA(Ala) and it encodes a 'tag peptide', a short internal open reading frame. During trans-translation Ala-aminoacylated tmRNA acts like a tRNA, entering the A-site of stalled ribosomes, displacing the stalled mRNA. The ribosome then switches to translate the ORF on the tmRNA; the nascent peptide is terminated with the 'tag peptide' encoded by the tmRNA and targeted for degradation. The ribosome is freed to recommence translation, which seems to be the essential function of trans-translation.</text>
</comment>
<reference evidence="6" key="1">
    <citation type="submission" date="2017-02" db="EMBL/GenBank/DDBJ databases">
        <title>Comparative genomics and description of representatives of a novel lineage of planctomycetes thriving in anoxic sediments.</title>
        <authorList>
            <person name="Spring S."/>
            <person name="Bunk B."/>
            <person name="Sproer C."/>
        </authorList>
    </citation>
    <scope>NUCLEOTIDE SEQUENCE [LARGE SCALE GENOMIC DNA]</scope>
    <source>
        <strain evidence="6">ST-NAGAB-D1</strain>
    </source>
</reference>
<keyword evidence="1 3" id="KW-0963">Cytoplasm</keyword>
<dbReference type="Proteomes" id="UP000189674">
    <property type="component" value="Chromosome"/>
</dbReference>
<dbReference type="GO" id="GO:0070930">
    <property type="term" value="P:trans-translation-dependent protein tagging"/>
    <property type="evidence" value="ECO:0007669"/>
    <property type="project" value="TreeGrafter"/>
</dbReference>
<name>A0A1U9NLA6_9BACT</name>
<dbReference type="AlphaFoldDB" id="A0A1U9NLA6"/>
<gene>
    <name evidence="3 5" type="primary">smpB</name>
    <name evidence="5" type="ORF">STSP2_01510</name>
</gene>
<dbReference type="PROSITE" id="PS01317">
    <property type="entry name" value="SSRP"/>
    <property type="match status" value="1"/>
</dbReference>
<dbReference type="Gene3D" id="2.40.280.10">
    <property type="match status" value="1"/>
</dbReference>
<proteinExistence type="inferred from homology"/>
<evidence type="ECO:0000256" key="3">
    <source>
        <dbReference type="HAMAP-Rule" id="MF_00023"/>
    </source>
</evidence>